<reference evidence="2" key="1">
    <citation type="journal article" date="2014" name="Nat. Commun.">
        <title>Genome sequence of mungbean and insights into evolution within Vigna species.</title>
        <authorList>
            <person name="Kang Y.J."/>
            <person name="Kim S.K."/>
            <person name="Kim M.Y."/>
            <person name="Lestari P."/>
            <person name="Kim K.H."/>
            <person name="Ha B.K."/>
            <person name="Jun T.H."/>
            <person name="Hwang W.J."/>
            <person name="Lee T."/>
            <person name="Lee J."/>
            <person name="Shim S."/>
            <person name="Yoon M.Y."/>
            <person name="Jang Y.E."/>
            <person name="Han K.S."/>
            <person name="Taeprayoon P."/>
            <person name="Yoon N."/>
            <person name="Somta P."/>
            <person name="Tanya P."/>
            <person name="Kim K.S."/>
            <person name="Gwag J.G."/>
            <person name="Moon J.K."/>
            <person name="Lee Y.H."/>
            <person name="Park B.S."/>
            <person name="Bombarely A."/>
            <person name="Doyle J.J."/>
            <person name="Jackson S.A."/>
            <person name="Schafleitner R."/>
            <person name="Srinives P."/>
            <person name="Varshney R.K."/>
            <person name="Lee S.H."/>
        </authorList>
    </citation>
    <scope>NUCLEOTIDE SEQUENCE [LARGE SCALE GENOMIC DNA]</scope>
    <source>
        <strain evidence="2">cv. VC1973A</strain>
    </source>
</reference>
<dbReference type="RefSeq" id="XP_014508569.1">
    <property type="nucleotide sequence ID" value="XM_014653083.2"/>
</dbReference>
<proteinExistence type="predicted"/>
<dbReference type="GeneID" id="106768117"/>
<sequence length="129" mass="14738">MEKENTLKTPPKVPIQAQKAEPECKTPTPAQQQHHNNDRSNSSNELRKPVTPDQLRVPKAFKYPERYTSPTDMMMSPITKGLLARTRRGGGVMLPTDKNQQKILDMPLKDVGSFQNKFQMQFDEKINTT</sequence>
<feature type="region of interest" description="Disordered" evidence="1">
    <location>
        <begin position="1"/>
        <end position="74"/>
    </location>
</feature>
<evidence type="ECO:0000256" key="1">
    <source>
        <dbReference type="SAM" id="MobiDB-lite"/>
    </source>
</evidence>
<protein>
    <submittedName>
        <fullName evidence="3">Uncharacterized protein LOC106768117 isoform X4</fullName>
    </submittedName>
</protein>
<gene>
    <name evidence="3" type="primary">LOC106768117</name>
</gene>
<evidence type="ECO:0000313" key="2">
    <source>
        <dbReference type="Proteomes" id="UP000087766"/>
    </source>
</evidence>
<dbReference type="PANTHER" id="PTHR36747:SF1">
    <property type="entry name" value="HYDROXYPROLINE-RICH GLYCOPROTEIN FAMILY PROTEIN"/>
    <property type="match status" value="1"/>
</dbReference>
<organism evidence="2 3">
    <name type="scientific">Vigna radiata var. radiata</name>
    <name type="common">Mung bean</name>
    <name type="synonym">Phaseolus aureus</name>
    <dbReference type="NCBI Taxonomy" id="3916"/>
    <lineage>
        <taxon>Eukaryota</taxon>
        <taxon>Viridiplantae</taxon>
        <taxon>Streptophyta</taxon>
        <taxon>Embryophyta</taxon>
        <taxon>Tracheophyta</taxon>
        <taxon>Spermatophyta</taxon>
        <taxon>Magnoliopsida</taxon>
        <taxon>eudicotyledons</taxon>
        <taxon>Gunneridae</taxon>
        <taxon>Pentapetalae</taxon>
        <taxon>rosids</taxon>
        <taxon>fabids</taxon>
        <taxon>Fabales</taxon>
        <taxon>Fabaceae</taxon>
        <taxon>Papilionoideae</taxon>
        <taxon>50 kb inversion clade</taxon>
        <taxon>NPAAA clade</taxon>
        <taxon>indigoferoid/millettioid clade</taxon>
        <taxon>Phaseoleae</taxon>
        <taxon>Vigna</taxon>
    </lineage>
</organism>
<name>A0A1S3URM0_VIGRR</name>
<dbReference type="OrthoDB" id="1903715at2759"/>
<keyword evidence="2" id="KW-1185">Reference proteome</keyword>
<accession>A0A1S3URM0</accession>
<dbReference type="AlphaFoldDB" id="A0A1S3URM0"/>
<dbReference type="PANTHER" id="PTHR36747">
    <property type="entry name" value="HYDROXYPROLINE-RICH GLYCOPROTEIN FAMILY PROTEIN"/>
    <property type="match status" value="1"/>
</dbReference>
<dbReference type="Proteomes" id="UP000087766">
    <property type="component" value="Chromosome 1"/>
</dbReference>
<evidence type="ECO:0000313" key="3">
    <source>
        <dbReference type="RefSeq" id="XP_014508569.1"/>
    </source>
</evidence>
<reference evidence="3" key="2">
    <citation type="submission" date="2025-08" db="UniProtKB">
        <authorList>
            <consortium name="RefSeq"/>
        </authorList>
    </citation>
    <scope>IDENTIFICATION</scope>
    <source>
        <tissue evidence="3">Leaf</tissue>
    </source>
</reference>
<feature type="compositionally biased region" description="Polar residues" evidence="1">
    <location>
        <begin position="28"/>
        <end position="44"/>
    </location>
</feature>